<keyword evidence="1" id="KW-0732">Signal</keyword>
<gene>
    <name evidence="2" type="ORF">Slin15195_G033490</name>
</gene>
<organism evidence="2 3">
    <name type="scientific">Septoria linicola</name>
    <dbReference type="NCBI Taxonomy" id="215465"/>
    <lineage>
        <taxon>Eukaryota</taxon>
        <taxon>Fungi</taxon>
        <taxon>Dikarya</taxon>
        <taxon>Ascomycota</taxon>
        <taxon>Pezizomycotina</taxon>
        <taxon>Dothideomycetes</taxon>
        <taxon>Dothideomycetidae</taxon>
        <taxon>Mycosphaerellales</taxon>
        <taxon>Mycosphaerellaceae</taxon>
        <taxon>Septoria</taxon>
    </lineage>
</organism>
<dbReference type="SUPFAM" id="SSF53474">
    <property type="entry name" value="alpha/beta-Hydrolases"/>
    <property type="match status" value="1"/>
</dbReference>
<keyword evidence="2" id="KW-0378">Hydrolase</keyword>
<dbReference type="PANTHER" id="PTHR43037:SF4">
    <property type="entry name" value="PEPTIDASE S9 PROLYL OLIGOPEPTIDASE CATALYTIC DOMAIN-CONTAINING PROTEIN"/>
    <property type="match status" value="1"/>
</dbReference>
<dbReference type="AlphaFoldDB" id="A0A9Q9AJ71"/>
<dbReference type="PANTHER" id="PTHR43037">
    <property type="entry name" value="UNNAMED PRODUCT-RELATED"/>
    <property type="match status" value="1"/>
</dbReference>
<dbReference type="Proteomes" id="UP001056384">
    <property type="component" value="Chromosome 2"/>
</dbReference>
<dbReference type="InterPro" id="IPR029058">
    <property type="entry name" value="AB_hydrolase_fold"/>
</dbReference>
<sequence>MLLGNLYSLLASYVVPTQKTINSQTLQPAYQFSHDWKVLGPFQIGTREAVWGADPLEHHGGFHSLPYQGNATFRSSLAVNGTISWSTVTANLTDRSRIVGAELLVDFPEVEWESLRNVYGWSAYQWQAWLRGEIIVQDGLLRPLTLRNPQILEFWIDHVHYFGGDFYSYENAHTVLRLAPGRHQIDIRLVRDVRAMGGVEKPQMLVNLALVSSWPGLLPVLQPRTGILISDLIGSPTGQNLASPWASVVLRNDDLEDLYIYAVEATHNACLAELASDNEIRLVPGQSRPVAFRISCVRSDWRVRIDFKYRRGGLYGLSLTVLADLVHRIAGEPHKVTFLHPSGTVSYAILRAPSRKAIDAAGNATPLPVLLGLHGAGVEVERDDMRLALEPLPDLPAWVLFPTGGTPWSGDDWHAFGFTDVEAAIDMIDDWIEHNGWRGPGINTKKWLVAGHSNGGQGTWYTLLHRPDNVIAAAPLSGYSSIQNYVPHTFWQAADPGRTVVVQAALGSYRHELLLSNSKGIPVLQQHGGKDDNVPPYHSRLQSQLIGEAGANSTYLELAGQPHFWDGVFTTDPLKAFYKQQIERSNAMISGFELQDFTMTVANPADTGPKHGVHVLQLHTPGQLGRIDVLFDALTSGCVVRTTNIRMFQLPTYFSECSVFTLDKRNVSLSQLASDHDCILSRRNGTWHVVDDRTDTLPQFPPRLGRQLGQMDSVLRTHGAFQIVEHSNDNTTRHIALQISRNLCQYFSADAALTSDYQSALEAPGNIISVAIGPDLPVGYHKDFAVKVENGQIRVRNSFGVHEDYVAIAGLGLAAIFLRPLPLGRLELVVWGVDEASLAIAARPVPIMPGSGQPDFVIADRTMLAKGLEGVLAMGFFDGDWEVSRNSFLS</sequence>
<keyword evidence="3" id="KW-1185">Reference proteome</keyword>
<dbReference type="InterPro" id="IPR050955">
    <property type="entry name" value="Plant_Biomass_Hydrol_Est"/>
</dbReference>
<proteinExistence type="predicted"/>
<evidence type="ECO:0000313" key="3">
    <source>
        <dbReference type="Proteomes" id="UP001056384"/>
    </source>
</evidence>
<evidence type="ECO:0000256" key="1">
    <source>
        <dbReference type="ARBA" id="ARBA00022729"/>
    </source>
</evidence>
<dbReference type="Gene3D" id="3.40.50.1820">
    <property type="entry name" value="alpha/beta hydrolase"/>
    <property type="match status" value="1"/>
</dbReference>
<accession>A0A9Q9AJ71</accession>
<name>A0A9Q9AJ71_9PEZI</name>
<dbReference type="EMBL" id="CP099419">
    <property type="protein sequence ID" value="USW50030.1"/>
    <property type="molecule type" value="Genomic_DNA"/>
</dbReference>
<reference evidence="2" key="1">
    <citation type="submission" date="2022-06" db="EMBL/GenBank/DDBJ databases">
        <title>Complete genome sequences of two strains of the flax pathogen Septoria linicola.</title>
        <authorList>
            <person name="Lapalu N."/>
            <person name="Simon A."/>
            <person name="Demenou B."/>
            <person name="Paumier D."/>
            <person name="Guillot M.-P."/>
            <person name="Gout L."/>
            <person name="Valade R."/>
        </authorList>
    </citation>
    <scope>NUCLEOTIDE SEQUENCE</scope>
    <source>
        <strain evidence="2">SE15195</strain>
    </source>
</reference>
<evidence type="ECO:0000313" key="2">
    <source>
        <dbReference type="EMBL" id="USW50030.1"/>
    </source>
</evidence>
<dbReference type="GO" id="GO:0016787">
    <property type="term" value="F:hydrolase activity"/>
    <property type="evidence" value="ECO:0007669"/>
    <property type="project" value="UniProtKB-KW"/>
</dbReference>
<protein>
    <submittedName>
        <fullName evidence="2">Alpha/Beta hydrolase</fullName>
    </submittedName>
</protein>